<dbReference type="SUPFAM" id="SSF53850">
    <property type="entry name" value="Periplasmic binding protein-like II"/>
    <property type="match status" value="1"/>
</dbReference>
<dbReference type="Pfam" id="PF12974">
    <property type="entry name" value="Phosphonate-bd"/>
    <property type="match status" value="1"/>
</dbReference>
<dbReference type="PANTHER" id="PTHR35841">
    <property type="entry name" value="PHOSPHONATES-BINDING PERIPLASMIC PROTEIN"/>
    <property type="match status" value="1"/>
</dbReference>
<dbReference type="PANTHER" id="PTHR35841:SF1">
    <property type="entry name" value="PHOSPHONATES-BINDING PERIPLASMIC PROTEIN"/>
    <property type="match status" value="1"/>
</dbReference>
<protein>
    <submittedName>
        <fullName evidence="2">ABC-type phosphate/phosphonate transport system substrate-binding protein</fullName>
    </submittedName>
</protein>
<proteinExistence type="predicted"/>
<evidence type="ECO:0000313" key="2">
    <source>
        <dbReference type="EMBL" id="MBB5206968.1"/>
    </source>
</evidence>
<feature type="chain" id="PRO_5031094061" evidence="1">
    <location>
        <begin position="26"/>
        <end position="278"/>
    </location>
</feature>
<gene>
    <name evidence="2" type="ORF">HNQ52_000484</name>
</gene>
<dbReference type="Proteomes" id="UP000521199">
    <property type="component" value="Unassembled WGS sequence"/>
</dbReference>
<keyword evidence="3" id="KW-1185">Reference proteome</keyword>
<comment type="caution">
    <text evidence="2">The sequence shown here is derived from an EMBL/GenBank/DDBJ whole genome shotgun (WGS) entry which is preliminary data.</text>
</comment>
<organism evidence="2 3">
    <name type="scientific">Chiayiivirga flava</name>
    <dbReference type="NCBI Taxonomy" id="659595"/>
    <lineage>
        <taxon>Bacteria</taxon>
        <taxon>Pseudomonadati</taxon>
        <taxon>Pseudomonadota</taxon>
        <taxon>Gammaproteobacteria</taxon>
        <taxon>Lysobacterales</taxon>
        <taxon>Lysobacteraceae</taxon>
        <taxon>Chiayiivirga</taxon>
    </lineage>
</organism>
<feature type="signal peptide" evidence="1">
    <location>
        <begin position="1"/>
        <end position="25"/>
    </location>
</feature>
<evidence type="ECO:0000313" key="3">
    <source>
        <dbReference type="Proteomes" id="UP000521199"/>
    </source>
</evidence>
<evidence type="ECO:0000256" key="1">
    <source>
        <dbReference type="SAM" id="SignalP"/>
    </source>
</evidence>
<keyword evidence="1" id="KW-0732">Signal</keyword>
<accession>A0A7W8D2X2</accession>
<dbReference type="EMBL" id="JACHHP010000001">
    <property type="protein sequence ID" value="MBB5206968.1"/>
    <property type="molecule type" value="Genomic_DNA"/>
</dbReference>
<reference evidence="2 3" key="1">
    <citation type="submission" date="2020-08" db="EMBL/GenBank/DDBJ databases">
        <title>Genomic Encyclopedia of Type Strains, Phase IV (KMG-IV): sequencing the most valuable type-strain genomes for metagenomic binning, comparative biology and taxonomic classification.</title>
        <authorList>
            <person name="Goeker M."/>
        </authorList>
    </citation>
    <scope>NUCLEOTIDE SEQUENCE [LARGE SCALE GENOMIC DNA]</scope>
    <source>
        <strain evidence="2 3">DSM 24163</strain>
    </source>
</reference>
<name>A0A7W8D2X2_9GAMM</name>
<sequence length="278" mass="30402">MHHLRRAGAALLLLTGIAATAPASAADFRIAVEPAYPVEQAQEVYKPLIDYLAASTGHTFELVVARNYHFHWHDLRQNTPVDFAFEEAHFVDYRATHQQFEPLVRTAEPTSYSLLAQPDFESGGLKGLIGRPVACMPAPSLGFALLTELYDNPVAQPDIRSEAASWQSGVEMVFGGEADGAMVPSRLAELYPNLVILQRSRDFPGRAFSAAPGVDAAVKQAVKDALLKLHEDTDAYPVLAELGASRFEPATRAEYVGQEDMLKGFFGYVEATRPEASR</sequence>
<dbReference type="AlphaFoldDB" id="A0A7W8D2X2"/>
<dbReference type="RefSeq" id="WP_183959439.1">
    <property type="nucleotide sequence ID" value="NZ_JACHHP010000001.1"/>
</dbReference>